<dbReference type="InterPro" id="IPR001752">
    <property type="entry name" value="Kinesin_motor_dom"/>
</dbReference>
<comment type="caution">
    <text evidence="4">The sequence shown here is derived from an EMBL/GenBank/DDBJ whole genome shotgun (WGS) entry which is preliminary data.</text>
</comment>
<organism evidence="4 5">
    <name type="scientific">Rhamnella rubrinervis</name>
    <dbReference type="NCBI Taxonomy" id="2594499"/>
    <lineage>
        <taxon>Eukaryota</taxon>
        <taxon>Viridiplantae</taxon>
        <taxon>Streptophyta</taxon>
        <taxon>Embryophyta</taxon>
        <taxon>Tracheophyta</taxon>
        <taxon>Spermatophyta</taxon>
        <taxon>Magnoliopsida</taxon>
        <taxon>eudicotyledons</taxon>
        <taxon>Gunneridae</taxon>
        <taxon>Pentapetalae</taxon>
        <taxon>rosids</taxon>
        <taxon>fabids</taxon>
        <taxon>Rosales</taxon>
        <taxon>Rhamnaceae</taxon>
        <taxon>rhamnoid group</taxon>
        <taxon>Rhamneae</taxon>
        <taxon>Rhamnella</taxon>
    </lineage>
</organism>
<sequence>MGLPSASMYDCISPLIDALFCCYNATILAYGQIGFEKTHIMGTNYTKGSSGGIIPRVIENIFEKVRGTKENTKFQISVSFIEIREIVNGGTTLAGLTGAEVTTKEEMISYSIRGSLSRATGSTNMNTQSSHSHIIFTINLEQDIGDDILCSKFHLVDLAGSKQAKRAGSDGMHFKESNLKYYDA</sequence>
<evidence type="ECO:0000256" key="1">
    <source>
        <dbReference type="ARBA" id="ARBA00023175"/>
    </source>
</evidence>
<dbReference type="Gene3D" id="3.40.850.10">
    <property type="entry name" value="Kinesin motor domain"/>
    <property type="match status" value="2"/>
</dbReference>
<evidence type="ECO:0000256" key="2">
    <source>
        <dbReference type="PROSITE-ProRule" id="PRU00283"/>
    </source>
</evidence>
<dbReference type="InterPro" id="IPR027640">
    <property type="entry name" value="Kinesin-like_fam"/>
</dbReference>
<keyword evidence="1" id="KW-0505">Motor protein</keyword>
<dbReference type="SMART" id="SM00129">
    <property type="entry name" value="KISc"/>
    <property type="match status" value="1"/>
</dbReference>
<keyword evidence="5" id="KW-1185">Reference proteome</keyword>
<evidence type="ECO:0000313" key="5">
    <source>
        <dbReference type="Proteomes" id="UP000796880"/>
    </source>
</evidence>
<dbReference type="PROSITE" id="PS50067">
    <property type="entry name" value="KINESIN_MOTOR_2"/>
    <property type="match status" value="1"/>
</dbReference>
<dbReference type="GO" id="GO:0008017">
    <property type="term" value="F:microtubule binding"/>
    <property type="evidence" value="ECO:0007669"/>
    <property type="project" value="InterPro"/>
</dbReference>
<comment type="similarity">
    <text evidence="2">Belongs to the TRAFAC class myosin-kinesin ATPase superfamily. Kinesin family.</text>
</comment>
<dbReference type="GO" id="GO:0007018">
    <property type="term" value="P:microtubule-based movement"/>
    <property type="evidence" value="ECO:0007669"/>
    <property type="project" value="InterPro"/>
</dbReference>
<dbReference type="GO" id="GO:0051231">
    <property type="term" value="P:spindle elongation"/>
    <property type="evidence" value="ECO:0007669"/>
    <property type="project" value="TreeGrafter"/>
</dbReference>
<evidence type="ECO:0000259" key="3">
    <source>
        <dbReference type="PROSITE" id="PS50067"/>
    </source>
</evidence>
<dbReference type="Proteomes" id="UP000796880">
    <property type="component" value="Unassembled WGS sequence"/>
</dbReference>
<dbReference type="PANTHER" id="PTHR47969:SF6">
    <property type="entry name" value="KINESIN-LIKE PROTEIN KIN-4C"/>
    <property type="match status" value="1"/>
</dbReference>
<dbReference type="EMBL" id="VOIH02000001">
    <property type="protein sequence ID" value="KAF3456358.1"/>
    <property type="molecule type" value="Genomic_DNA"/>
</dbReference>
<gene>
    <name evidence="4" type="ORF">FNV43_RR01008</name>
</gene>
<dbReference type="PRINTS" id="PR00380">
    <property type="entry name" value="KINESINHEAVY"/>
</dbReference>
<reference evidence="4" key="1">
    <citation type="submission" date="2020-03" db="EMBL/GenBank/DDBJ databases">
        <title>A high-quality chromosome-level genome assembly of a woody plant with both climbing and erect habits, Rhamnella rubrinervis.</title>
        <authorList>
            <person name="Lu Z."/>
            <person name="Yang Y."/>
            <person name="Zhu X."/>
            <person name="Sun Y."/>
        </authorList>
    </citation>
    <scope>NUCLEOTIDE SEQUENCE</scope>
    <source>
        <strain evidence="4">BYM</strain>
        <tissue evidence="4">Leaf</tissue>
    </source>
</reference>
<comment type="caution">
    <text evidence="2">Lacks conserved residue(s) required for the propagation of feature annotation.</text>
</comment>
<dbReference type="AlphaFoldDB" id="A0A8K0HRP9"/>
<dbReference type="GO" id="GO:0005524">
    <property type="term" value="F:ATP binding"/>
    <property type="evidence" value="ECO:0007669"/>
    <property type="project" value="InterPro"/>
</dbReference>
<dbReference type="PANTHER" id="PTHR47969">
    <property type="entry name" value="CHROMOSOME-ASSOCIATED KINESIN KIF4A-RELATED"/>
    <property type="match status" value="1"/>
</dbReference>
<protein>
    <recommendedName>
        <fullName evidence="3">Kinesin motor domain-containing protein</fullName>
    </recommendedName>
</protein>
<evidence type="ECO:0000313" key="4">
    <source>
        <dbReference type="EMBL" id="KAF3456358.1"/>
    </source>
</evidence>
<name>A0A8K0HRP9_9ROSA</name>
<feature type="domain" description="Kinesin motor" evidence="3">
    <location>
        <begin position="1"/>
        <end position="184"/>
    </location>
</feature>
<dbReference type="GO" id="GO:0005875">
    <property type="term" value="C:microtubule associated complex"/>
    <property type="evidence" value="ECO:0007669"/>
    <property type="project" value="TreeGrafter"/>
</dbReference>
<dbReference type="OrthoDB" id="1738938at2759"/>
<dbReference type="Pfam" id="PF00225">
    <property type="entry name" value="Kinesin"/>
    <property type="match status" value="1"/>
</dbReference>
<dbReference type="SUPFAM" id="SSF52540">
    <property type="entry name" value="P-loop containing nucleoside triphosphate hydrolases"/>
    <property type="match status" value="1"/>
</dbReference>
<accession>A0A8K0HRP9</accession>
<proteinExistence type="inferred from homology"/>
<dbReference type="GO" id="GO:0003777">
    <property type="term" value="F:microtubule motor activity"/>
    <property type="evidence" value="ECO:0007669"/>
    <property type="project" value="InterPro"/>
</dbReference>
<dbReference type="InterPro" id="IPR036961">
    <property type="entry name" value="Kinesin_motor_dom_sf"/>
</dbReference>
<dbReference type="InterPro" id="IPR027417">
    <property type="entry name" value="P-loop_NTPase"/>
</dbReference>
<dbReference type="GO" id="GO:0007052">
    <property type="term" value="P:mitotic spindle organization"/>
    <property type="evidence" value="ECO:0007669"/>
    <property type="project" value="TreeGrafter"/>
</dbReference>